<dbReference type="AlphaFoldDB" id="A0AAE3W3F3"/>
<protein>
    <submittedName>
        <fullName evidence="1">Uncharacterized protein</fullName>
    </submittedName>
</protein>
<evidence type="ECO:0000313" key="1">
    <source>
        <dbReference type="EMBL" id="MDQ0368636.1"/>
    </source>
</evidence>
<reference evidence="1 2" key="1">
    <citation type="submission" date="2023-07" db="EMBL/GenBank/DDBJ databases">
        <title>Sequencing the genomes of 1000 actinobacteria strains.</title>
        <authorList>
            <person name="Klenk H.-P."/>
        </authorList>
    </citation>
    <scope>NUCLEOTIDE SEQUENCE [LARGE SCALE GENOMIC DNA]</scope>
    <source>
        <strain evidence="1 2">DSM 44709</strain>
    </source>
</reference>
<dbReference type="EMBL" id="JAUSUZ010000001">
    <property type="protein sequence ID" value="MDQ0368636.1"/>
    <property type="molecule type" value="Genomic_DNA"/>
</dbReference>
<dbReference type="RefSeq" id="WP_307243308.1">
    <property type="nucleotide sequence ID" value="NZ_JAUSUZ010000001.1"/>
</dbReference>
<proteinExistence type="predicted"/>
<name>A0AAE3W3F3_9ACTN</name>
<keyword evidence="2" id="KW-1185">Reference proteome</keyword>
<comment type="caution">
    <text evidence="1">The sequence shown here is derived from an EMBL/GenBank/DDBJ whole genome shotgun (WGS) entry which is preliminary data.</text>
</comment>
<sequence length="223" mass="24548">MADHSSSYFRLTEGARLPEGPRLHEGEQLLWHGRASVAEHLYSETMTRSAVRWTLPSSTTVMVTDRRLTFAGPMELEDGAERGRAWSHRAWIRRRDSRAMVGQLLYQWPYHLYVHSTQEVLLVCGAALAGGRPTLALSGGDVGGGFLANILRRAIAGFRIEHADVLGLNETKIATLGGLMNGPNFQRKVGSVPLPGALLLGFQQEREYADAALAAVHRSRALH</sequence>
<dbReference type="Proteomes" id="UP001240236">
    <property type="component" value="Unassembled WGS sequence"/>
</dbReference>
<gene>
    <name evidence="1" type="ORF">J2S42_005305</name>
</gene>
<accession>A0AAE3W3F3</accession>
<organism evidence="1 2">
    <name type="scientific">Catenuloplanes indicus</name>
    <dbReference type="NCBI Taxonomy" id="137267"/>
    <lineage>
        <taxon>Bacteria</taxon>
        <taxon>Bacillati</taxon>
        <taxon>Actinomycetota</taxon>
        <taxon>Actinomycetes</taxon>
        <taxon>Micromonosporales</taxon>
        <taxon>Micromonosporaceae</taxon>
        <taxon>Catenuloplanes</taxon>
    </lineage>
</organism>
<evidence type="ECO:0000313" key="2">
    <source>
        <dbReference type="Proteomes" id="UP001240236"/>
    </source>
</evidence>